<feature type="domain" description="Helicase C-terminal" evidence="11">
    <location>
        <begin position="230"/>
        <end position="378"/>
    </location>
</feature>
<evidence type="ECO:0000256" key="9">
    <source>
        <dbReference type="SAM" id="MobiDB-lite"/>
    </source>
</evidence>
<dbReference type="Pfam" id="PF00270">
    <property type="entry name" value="DEAD"/>
    <property type="match status" value="1"/>
</dbReference>
<keyword evidence="7" id="KW-0694">RNA-binding</keyword>
<gene>
    <name evidence="12" type="ORF">CVIRNUC_004081</name>
</gene>
<evidence type="ECO:0000313" key="12">
    <source>
        <dbReference type="EMBL" id="CAK0773587.1"/>
    </source>
</evidence>
<dbReference type="GO" id="GO:0005524">
    <property type="term" value="F:ATP binding"/>
    <property type="evidence" value="ECO:0007669"/>
    <property type="project" value="UniProtKB-KW"/>
</dbReference>
<sequence>MDPVVEFKEEDDKPMGGRRAKIEKEKKRKLKPGSFGQSSELCSSRHAILSELYVLLLDVSLKEHSTKAGAQALILAPTRELVIQLHKAVKELARYTNLRLAVLVGGDSMEAQFAELAANPDIILATPGRLMHHLQEVEGMSLKSVQYCVFDEADQLFEMGFAEQLRAILTGMGDARQTLLFSATLPAALAEFARAGLRNPAFVRLDIDTKLSPDLGMCFACVRQEDKPGALLWLLQEVIPEGSPTLIFTATRHHVEYLHNLLTREGLKTVCVYGQMDQVARRIHSSKFRAGIARILIVTDVAARGIDLPFLDNVINYDFPAKPKLFIHRAGRAARAGRSGMAFSFFTRDELPYLLDLHLLLSSTLTPAPAVPQPQAADAPSSLSASNSVYGMVPQAPVEDAAERVRDIVAGASELQAQQRSCSNAWNLYKRTRPAASPESAARARTLAAPGPHPLLAAACTAYTQEDAQAQVKAANLRAKLRSYRPSATVLEAELAPASRGDGAGTLAGPGLMAFQGPSNVVEVMREKRSMHAKTIQLAKQQKADEQQDAERSAAPGLADGNAASAALRAAAGEAARVGDVGASQQRFRDPECFIPDQKASRYEEKDFAVNRDKDAMASAVLDLQQDDAAGMATQQRRFHWDSRKRRYIQMQPDEEVKAGKRRAKDGSAAKQHETGLYKKWMKHSKMRMPSAGEDADSAGPVDLSHRFKKGGRGWHNPLKAAPAARGTLSELRTPDQVRKQVKQKEKQKQQNRIPRSAGKISKKGKRSRS</sequence>
<feature type="compositionally biased region" description="Basic residues" evidence="9">
    <location>
        <begin position="761"/>
        <end position="770"/>
    </location>
</feature>
<feature type="compositionally biased region" description="Basic and acidic residues" evidence="9">
    <location>
        <begin position="542"/>
        <end position="552"/>
    </location>
</feature>
<dbReference type="InterPro" id="IPR014001">
    <property type="entry name" value="Helicase_ATP-bd"/>
</dbReference>
<evidence type="ECO:0000256" key="8">
    <source>
        <dbReference type="ARBA" id="ARBA00047984"/>
    </source>
</evidence>
<dbReference type="InterPro" id="IPR011545">
    <property type="entry name" value="DEAD/DEAH_box_helicase_dom"/>
</dbReference>
<dbReference type="Gene3D" id="3.40.50.300">
    <property type="entry name" value="P-loop containing nucleotide triphosphate hydrolases"/>
    <property type="match status" value="2"/>
</dbReference>
<dbReference type="SUPFAM" id="SSF52540">
    <property type="entry name" value="P-loop containing nucleoside triphosphate hydrolases"/>
    <property type="match status" value="1"/>
</dbReference>
<dbReference type="AlphaFoldDB" id="A0AAV1I230"/>
<dbReference type="PANTHER" id="PTHR47959:SF8">
    <property type="entry name" value="RNA HELICASE"/>
    <property type="match status" value="1"/>
</dbReference>
<evidence type="ECO:0000256" key="1">
    <source>
        <dbReference type="ARBA" id="ARBA00010379"/>
    </source>
</evidence>
<proteinExistence type="inferred from homology"/>
<dbReference type="SMART" id="SM01123">
    <property type="entry name" value="DBP10CT"/>
    <property type="match status" value="1"/>
</dbReference>
<dbReference type="GO" id="GO:0003723">
    <property type="term" value="F:RNA binding"/>
    <property type="evidence" value="ECO:0007669"/>
    <property type="project" value="UniProtKB-KW"/>
</dbReference>
<name>A0AAV1I230_9CHLO</name>
<dbReference type="EMBL" id="CAUYUE010000005">
    <property type="protein sequence ID" value="CAK0773587.1"/>
    <property type="molecule type" value="Genomic_DNA"/>
</dbReference>
<dbReference type="EC" id="3.6.4.13" evidence="2"/>
<organism evidence="12 13">
    <name type="scientific">Coccomyxa viridis</name>
    <dbReference type="NCBI Taxonomy" id="1274662"/>
    <lineage>
        <taxon>Eukaryota</taxon>
        <taxon>Viridiplantae</taxon>
        <taxon>Chlorophyta</taxon>
        <taxon>core chlorophytes</taxon>
        <taxon>Trebouxiophyceae</taxon>
        <taxon>Trebouxiophyceae incertae sedis</taxon>
        <taxon>Coccomyxaceae</taxon>
        <taxon>Coccomyxa</taxon>
    </lineage>
</organism>
<keyword evidence="13" id="KW-1185">Reference proteome</keyword>
<dbReference type="GO" id="GO:0003724">
    <property type="term" value="F:RNA helicase activity"/>
    <property type="evidence" value="ECO:0007669"/>
    <property type="project" value="UniProtKB-EC"/>
</dbReference>
<dbReference type="SMART" id="SM00490">
    <property type="entry name" value="HELICc"/>
    <property type="match status" value="1"/>
</dbReference>
<dbReference type="PANTHER" id="PTHR47959">
    <property type="entry name" value="ATP-DEPENDENT RNA HELICASE RHLE-RELATED"/>
    <property type="match status" value="1"/>
</dbReference>
<dbReference type="Proteomes" id="UP001314263">
    <property type="component" value="Unassembled WGS sequence"/>
</dbReference>
<comment type="caution">
    <text evidence="12">The sequence shown here is derived from an EMBL/GenBank/DDBJ whole genome shotgun (WGS) entry which is preliminary data.</text>
</comment>
<evidence type="ECO:0000256" key="3">
    <source>
        <dbReference type="ARBA" id="ARBA00022741"/>
    </source>
</evidence>
<evidence type="ECO:0000313" key="13">
    <source>
        <dbReference type="Proteomes" id="UP001314263"/>
    </source>
</evidence>
<keyword evidence="4" id="KW-0378">Hydrolase</keyword>
<dbReference type="InterPro" id="IPR012541">
    <property type="entry name" value="DBP10_C"/>
</dbReference>
<dbReference type="PROSITE" id="PS51194">
    <property type="entry name" value="HELICASE_CTER"/>
    <property type="match status" value="1"/>
</dbReference>
<dbReference type="InterPro" id="IPR027417">
    <property type="entry name" value="P-loop_NTPase"/>
</dbReference>
<feature type="compositionally biased region" description="Basic and acidic residues" evidence="9">
    <location>
        <begin position="733"/>
        <end position="749"/>
    </location>
</feature>
<feature type="region of interest" description="Disordered" evidence="9">
    <location>
        <begin position="688"/>
        <end position="770"/>
    </location>
</feature>
<evidence type="ECO:0000256" key="6">
    <source>
        <dbReference type="ARBA" id="ARBA00022840"/>
    </source>
</evidence>
<feature type="region of interest" description="Disordered" evidence="9">
    <location>
        <begin position="1"/>
        <end position="36"/>
    </location>
</feature>
<evidence type="ECO:0000256" key="7">
    <source>
        <dbReference type="ARBA" id="ARBA00022884"/>
    </source>
</evidence>
<accession>A0AAV1I230</accession>
<keyword evidence="5" id="KW-0347">Helicase</keyword>
<evidence type="ECO:0000259" key="10">
    <source>
        <dbReference type="PROSITE" id="PS51192"/>
    </source>
</evidence>
<dbReference type="Pfam" id="PF00271">
    <property type="entry name" value="Helicase_C"/>
    <property type="match status" value="1"/>
</dbReference>
<dbReference type="SMART" id="SM00487">
    <property type="entry name" value="DEXDc"/>
    <property type="match status" value="1"/>
</dbReference>
<dbReference type="InterPro" id="IPR001650">
    <property type="entry name" value="Helicase_C-like"/>
</dbReference>
<reference evidence="12 13" key="1">
    <citation type="submission" date="2023-10" db="EMBL/GenBank/DDBJ databases">
        <authorList>
            <person name="Maclean D."/>
            <person name="Macfadyen A."/>
        </authorList>
    </citation>
    <scope>NUCLEOTIDE SEQUENCE [LARGE SCALE GENOMIC DNA]</scope>
</reference>
<comment type="similarity">
    <text evidence="1">Belongs to the DEAD box helicase family. DDX54/DBP10 subfamily.</text>
</comment>
<keyword evidence="6" id="KW-0067">ATP-binding</keyword>
<protein>
    <recommendedName>
        <fullName evidence="2">RNA helicase</fullName>
        <ecNumber evidence="2">3.6.4.13</ecNumber>
    </recommendedName>
</protein>
<dbReference type="GO" id="GO:0005634">
    <property type="term" value="C:nucleus"/>
    <property type="evidence" value="ECO:0007669"/>
    <property type="project" value="InterPro"/>
</dbReference>
<feature type="region of interest" description="Disordered" evidence="9">
    <location>
        <begin position="539"/>
        <end position="559"/>
    </location>
</feature>
<comment type="catalytic activity">
    <reaction evidence="8">
        <text>ATP + H2O = ADP + phosphate + H(+)</text>
        <dbReference type="Rhea" id="RHEA:13065"/>
        <dbReference type="ChEBI" id="CHEBI:15377"/>
        <dbReference type="ChEBI" id="CHEBI:15378"/>
        <dbReference type="ChEBI" id="CHEBI:30616"/>
        <dbReference type="ChEBI" id="CHEBI:43474"/>
        <dbReference type="ChEBI" id="CHEBI:456216"/>
        <dbReference type="EC" id="3.6.4.13"/>
    </reaction>
</comment>
<dbReference type="GO" id="GO:0005829">
    <property type="term" value="C:cytosol"/>
    <property type="evidence" value="ECO:0007669"/>
    <property type="project" value="TreeGrafter"/>
</dbReference>
<evidence type="ECO:0000259" key="11">
    <source>
        <dbReference type="PROSITE" id="PS51194"/>
    </source>
</evidence>
<dbReference type="GO" id="GO:0016787">
    <property type="term" value="F:hydrolase activity"/>
    <property type="evidence" value="ECO:0007669"/>
    <property type="project" value="UniProtKB-KW"/>
</dbReference>
<keyword evidence="3" id="KW-0547">Nucleotide-binding</keyword>
<feature type="compositionally biased region" description="Basic and acidic residues" evidence="9">
    <location>
        <begin position="1"/>
        <end position="25"/>
    </location>
</feature>
<evidence type="ECO:0000256" key="2">
    <source>
        <dbReference type="ARBA" id="ARBA00012552"/>
    </source>
</evidence>
<dbReference type="CDD" id="cd18787">
    <property type="entry name" value="SF2_C_DEAD"/>
    <property type="match status" value="1"/>
</dbReference>
<feature type="region of interest" description="Disordered" evidence="9">
    <location>
        <begin position="656"/>
        <end position="675"/>
    </location>
</feature>
<dbReference type="PROSITE" id="PS51192">
    <property type="entry name" value="HELICASE_ATP_BIND_1"/>
    <property type="match status" value="1"/>
</dbReference>
<evidence type="ECO:0000256" key="4">
    <source>
        <dbReference type="ARBA" id="ARBA00022801"/>
    </source>
</evidence>
<dbReference type="InterPro" id="IPR050079">
    <property type="entry name" value="DEAD_box_RNA_helicase"/>
</dbReference>
<evidence type="ECO:0000256" key="5">
    <source>
        <dbReference type="ARBA" id="ARBA00022806"/>
    </source>
</evidence>
<feature type="domain" description="Helicase ATP-binding" evidence="10">
    <location>
        <begin position="30"/>
        <end position="203"/>
    </location>
</feature>